<dbReference type="AlphaFoldDB" id="A0A834FQM4"/>
<sequence>MKLTALLVAHICTWKVFSPGMASTFIVPPCDQNTFHLNVFDCLSDFNKSMETSGYQKNCPWPEVKGLLAAGAKVYQSVVDEVFMEVHQRYFPLCTHMQDPPILTLIIVIAPVIIATFLLPLLCVPLITKTSEKINDVM</sequence>
<reference evidence="3" key="1">
    <citation type="journal article" name="BMC Genomics">
        <title>Long-read sequencing and de novo genome assembly of marine medaka (Oryzias melastigma).</title>
        <authorList>
            <person name="Liang P."/>
            <person name="Saqib H.S.A."/>
            <person name="Ni X."/>
            <person name="Shen Y."/>
        </authorList>
    </citation>
    <scope>NUCLEOTIDE SEQUENCE</scope>
    <source>
        <strain evidence="3">Bigg-433</strain>
    </source>
</reference>
<keyword evidence="1" id="KW-0472">Membrane</keyword>
<keyword evidence="1" id="KW-1133">Transmembrane helix</keyword>
<evidence type="ECO:0000313" key="4">
    <source>
        <dbReference type="Proteomes" id="UP000646548"/>
    </source>
</evidence>
<keyword evidence="2" id="KW-0732">Signal</keyword>
<evidence type="ECO:0008006" key="5">
    <source>
        <dbReference type="Google" id="ProtNLM"/>
    </source>
</evidence>
<accession>A0A834FQM4</accession>
<feature type="signal peptide" evidence="2">
    <location>
        <begin position="1"/>
        <end position="24"/>
    </location>
</feature>
<name>A0A834FQM4_ORYME</name>
<protein>
    <recommendedName>
        <fullName evidence="5">Receptor activity modifying protein 1</fullName>
    </recommendedName>
</protein>
<keyword evidence="1" id="KW-0812">Transmembrane</keyword>
<comment type="caution">
    <text evidence="3">The sequence shown here is derived from an EMBL/GenBank/DDBJ whole genome shotgun (WGS) entry which is preliminary data.</text>
</comment>
<dbReference type="Proteomes" id="UP000646548">
    <property type="component" value="Unassembled WGS sequence"/>
</dbReference>
<gene>
    <name evidence="3" type="ORF">FQA47_006240</name>
</gene>
<feature type="transmembrane region" description="Helical" evidence="1">
    <location>
        <begin position="102"/>
        <end position="128"/>
    </location>
</feature>
<evidence type="ECO:0000256" key="1">
    <source>
        <dbReference type="SAM" id="Phobius"/>
    </source>
</evidence>
<evidence type="ECO:0000256" key="2">
    <source>
        <dbReference type="SAM" id="SignalP"/>
    </source>
</evidence>
<proteinExistence type="predicted"/>
<dbReference type="Gene3D" id="1.10.150.510">
    <property type="entry name" value="Receptor activity modifying family"/>
    <property type="match status" value="1"/>
</dbReference>
<feature type="chain" id="PRO_5032352407" description="Receptor activity modifying protein 1" evidence="2">
    <location>
        <begin position="25"/>
        <end position="138"/>
    </location>
</feature>
<evidence type="ECO:0000313" key="3">
    <source>
        <dbReference type="EMBL" id="KAF6738649.1"/>
    </source>
</evidence>
<dbReference type="InterPro" id="IPR038126">
    <property type="entry name" value="RAMP_sf"/>
</dbReference>
<organism evidence="3 4">
    <name type="scientific">Oryzias melastigma</name>
    <name type="common">Marine medaka</name>
    <dbReference type="NCBI Taxonomy" id="30732"/>
    <lineage>
        <taxon>Eukaryota</taxon>
        <taxon>Metazoa</taxon>
        <taxon>Chordata</taxon>
        <taxon>Craniata</taxon>
        <taxon>Vertebrata</taxon>
        <taxon>Euteleostomi</taxon>
        <taxon>Actinopterygii</taxon>
        <taxon>Neopterygii</taxon>
        <taxon>Teleostei</taxon>
        <taxon>Neoteleostei</taxon>
        <taxon>Acanthomorphata</taxon>
        <taxon>Ovalentaria</taxon>
        <taxon>Atherinomorphae</taxon>
        <taxon>Beloniformes</taxon>
        <taxon>Adrianichthyidae</taxon>
        <taxon>Oryziinae</taxon>
        <taxon>Oryzias</taxon>
    </lineage>
</organism>
<dbReference type="EMBL" id="WKFB01000020">
    <property type="protein sequence ID" value="KAF6738649.1"/>
    <property type="molecule type" value="Genomic_DNA"/>
</dbReference>